<protein>
    <submittedName>
        <fullName evidence="12">SusC/RagA family TonB-linked outer membrane protein</fullName>
    </submittedName>
</protein>
<evidence type="ECO:0000256" key="9">
    <source>
        <dbReference type="RuleBase" id="RU003357"/>
    </source>
</evidence>
<feature type="domain" description="TonB-dependent receptor-like beta-barrel" evidence="10">
    <location>
        <begin position="550"/>
        <end position="1020"/>
    </location>
</feature>
<keyword evidence="6 8" id="KW-0472">Membrane</keyword>
<dbReference type="SUPFAM" id="SSF49464">
    <property type="entry name" value="Carboxypeptidase regulatory domain-like"/>
    <property type="match status" value="1"/>
</dbReference>
<dbReference type="InterPro" id="IPR039426">
    <property type="entry name" value="TonB-dep_rcpt-like"/>
</dbReference>
<evidence type="ECO:0000259" key="10">
    <source>
        <dbReference type="Pfam" id="PF00593"/>
    </source>
</evidence>
<keyword evidence="7 8" id="KW-0998">Cell outer membrane</keyword>
<evidence type="ECO:0000256" key="4">
    <source>
        <dbReference type="ARBA" id="ARBA00022692"/>
    </source>
</evidence>
<dbReference type="Pfam" id="PF00593">
    <property type="entry name" value="TonB_dep_Rec_b-barrel"/>
    <property type="match status" value="1"/>
</dbReference>
<dbReference type="InterPro" id="IPR008969">
    <property type="entry name" value="CarboxyPept-like_regulatory"/>
</dbReference>
<gene>
    <name evidence="12" type="ORF">GCM10007390_28850</name>
</gene>
<dbReference type="Gene3D" id="2.40.170.20">
    <property type="entry name" value="TonB-dependent receptor, beta-barrel domain"/>
    <property type="match status" value="1"/>
</dbReference>
<evidence type="ECO:0000256" key="5">
    <source>
        <dbReference type="ARBA" id="ARBA00023077"/>
    </source>
</evidence>
<evidence type="ECO:0000256" key="1">
    <source>
        <dbReference type="ARBA" id="ARBA00004571"/>
    </source>
</evidence>
<evidence type="ECO:0000313" key="13">
    <source>
        <dbReference type="Proteomes" id="UP000598271"/>
    </source>
</evidence>
<dbReference type="InterPro" id="IPR000531">
    <property type="entry name" value="Beta-barrel_TonB"/>
</dbReference>
<evidence type="ECO:0000313" key="12">
    <source>
        <dbReference type="EMBL" id="GHB72987.1"/>
    </source>
</evidence>
<keyword evidence="2 8" id="KW-0813">Transport</keyword>
<comment type="caution">
    <text evidence="12">The sequence shown here is derived from an EMBL/GenBank/DDBJ whole genome shotgun (WGS) entry which is preliminary data.</text>
</comment>
<reference evidence="12 13" key="1">
    <citation type="journal article" date="2014" name="Int. J. Syst. Evol. Microbiol.">
        <title>Complete genome sequence of Corynebacterium casei LMG S-19264T (=DSM 44701T), isolated from a smear-ripened cheese.</title>
        <authorList>
            <consortium name="US DOE Joint Genome Institute (JGI-PGF)"/>
            <person name="Walter F."/>
            <person name="Albersmeier A."/>
            <person name="Kalinowski J."/>
            <person name="Ruckert C."/>
        </authorList>
    </citation>
    <scope>NUCLEOTIDE SEQUENCE [LARGE SCALE GENOMIC DNA]</scope>
    <source>
        <strain evidence="12 13">KCTC 12866</strain>
    </source>
</reference>
<dbReference type="NCBIfam" id="TIGR04056">
    <property type="entry name" value="OMP_RagA_SusC"/>
    <property type="match status" value="1"/>
</dbReference>
<evidence type="ECO:0000256" key="3">
    <source>
        <dbReference type="ARBA" id="ARBA00022452"/>
    </source>
</evidence>
<evidence type="ECO:0000256" key="2">
    <source>
        <dbReference type="ARBA" id="ARBA00022448"/>
    </source>
</evidence>
<dbReference type="GO" id="GO:0009279">
    <property type="term" value="C:cell outer membrane"/>
    <property type="evidence" value="ECO:0007669"/>
    <property type="project" value="UniProtKB-SubCell"/>
</dbReference>
<keyword evidence="13" id="KW-1185">Reference proteome</keyword>
<feature type="domain" description="TonB-dependent receptor plug" evidence="11">
    <location>
        <begin position="260"/>
        <end position="364"/>
    </location>
</feature>
<accession>A0A8J3D4L2</accession>
<dbReference type="NCBIfam" id="TIGR04057">
    <property type="entry name" value="SusC_RagA_signa"/>
    <property type="match status" value="1"/>
</dbReference>
<dbReference type="Pfam" id="PF07715">
    <property type="entry name" value="Plug"/>
    <property type="match status" value="1"/>
</dbReference>
<dbReference type="Pfam" id="PF13715">
    <property type="entry name" value="CarbopepD_reg_2"/>
    <property type="match status" value="1"/>
</dbReference>
<dbReference type="SUPFAM" id="SSF56935">
    <property type="entry name" value="Porins"/>
    <property type="match status" value="1"/>
</dbReference>
<keyword evidence="3 8" id="KW-1134">Transmembrane beta strand</keyword>
<dbReference type="AlphaFoldDB" id="A0A8J3D4L2"/>
<evidence type="ECO:0000256" key="6">
    <source>
        <dbReference type="ARBA" id="ARBA00023136"/>
    </source>
</evidence>
<dbReference type="Gene3D" id="2.60.40.1120">
    <property type="entry name" value="Carboxypeptidase-like, regulatory domain"/>
    <property type="match status" value="1"/>
</dbReference>
<dbReference type="PROSITE" id="PS52016">
    <property type="entry name" value="TONB_DEPENDENT_REC_3"/>
    <property type="match status" value="1"/>
</dbReference>
<dbReference type="EMBL" id="BMXF01000002">
    <property type="protein sequence ID" value="GHB72987.1"/>
    <property type="molecule type" value="Genomic_DNA"/>
</dbReference>
<dbReference type="InterPro" id="IPR037066">
    <property type="entry name" value="Plug_dom_sf"/>
</dbReference>
<organism evidence="12 13">
    <name type="scientific">Persicitalea jodogahamensis</name>
    <dbReference type="NCBI Taxonomy" id="402147"/>
    <lineage>
        <taxon>Bacteria</taxon>
        <taxon>Pseudomonadati</taxon>
        <taxon>Bacteroidota</taxon>
        <taxon>Cytophagia</taxon>
        <taxon>Cytophagales</taxon>
        <taxon>Spirosomataceae</taxon>
        <taxon>Persicitalea</taxon>
    </lineage>
</organism>
<proteinExistence type="inferred from homology"/>
<sequence length="1161" mass="128072">MNRNITLLLSGFWLLTTQIVCGQTLAHSMLLSYQSPPQLQAETADKGAPAQSLKKILSELEAHYRINILADARLLDGKTGTFRPVKKVEDALKAVLKPYGLLFEKIDRSTYVVVSKGESTGQSDTGILNDVHQESAASSSANIAIKTSGGVSLLANRRPVQVVDRTVTGRVTDEKGESLPGVNVIIKGTSRGTTTNTEGAYSLEIPDVNGEAQVLVFSFVGFVSQEVTVGNRNTVDVVLGEDLKSLEEVVVVGYNTTTRKNILGSVGSVKADQIEQTTPVNAFDAVQGRLAGVQISSNGGPGAGAEIRIRGTSTFSGGVNPLYIVDGQQLDDINNLNPADIASIEVLKDGASAAIYGSKSANGVVIITTKSGKPGELKLDVDYTRVYGTLASSIPTANTRQRFFYENVRGGNAPDQRNADSLSLVYQNSHDLQDLLTQTGIRDQVNVSLSGGSPKTRFYWNNGYMNEGGVVLNSKYTRLNSRYKLNIELNKRVNAGTTLNLSYELTKGLNENTVFQQIAERIPYFPIFEPNGTYTPEIAGRQNPIAEALFTRRDERNFRAQAFNFIELEILPSLTFKTTLGVNFRLRKDNDFDPSIVQTVGRPATGSEFQALSYDILQENYFNFRKKLGNHTISALAGMSTQRWNDEISNLRAISFLSDNIETFNNVAELNLGQTNTDKYRHSLLGVFGDLSYDYKGKYLLKGTLRRDGSSRFGADKRYGLFPSFSAGWRISDEAFLKSGSLIDNLLLRASYATTGNERIGNYESLLLYRPGFYYDGTNGVATFQLSNPDLGWESTVSSNLGLDLSLFKTRLNFNVDFWKKVTRDLLYDVPLPEESGFTEARQNIGSVENKGVDLNLGGIVLRKGSFEWYSSFNVSFIQNKVLELADEDGFQSGNFFIKEGESLGNIYGYKNLGIFPTTEHNAFADDGTQLTPVFDDAGKLNGYTLGGSAYTGSINQLKVGSTTLGGGDIYWQDLDNNFVINGFDRQVIGNGLPKIFGGFSNEFKYKSFTLSALIDYQFGNDIFRNYDQQRNDLNSANETPGPERIEGAWLQSGDIAEYASLDRNRTQNRLGPNSQYVSKGEYIRWRNVRLNYRLPVRFAKKTGFIDNASVFFSVNNIVTFTNYPGFNPELGSRGNALQIGQDNLRYPNKRDFIVGIKIGL</sequence>
<dbReference type="InterPro" id="IPR036942">
    <property type="entry name" value="Beta-barrel_TonB_sf"/>
</dbReference>
<keyword evidence="4 8" id="KW-0812">Transmembrane</keyword>
<comment type="similarity">
    <text evidence="8 9">Belongs to the TonB-dependent receptor family.</text>
</comment>
<dbReference type="RefSeq" id="WP_189565164.1">
    <property type="nucleotide sequence ID" value="NZ_BMXF01000002.1"/>
</dbReference>
<dbReference type="InterPro" id="IPR023996">
    <property type="entry name" value="TonB-dep_OMP_SusC/RagA"/>
</dbReference>
<dbReference type="InterPro" id="IPR023997">
    <property type="entry name" value="TonB-dep_OMP_SusC/RagA_CS"/>
</dbReference>
<evidence type="ECO:0000259" key="11">
    <source>
        <dbReference type="Pfam" id="PF07715"/>
    </source>
</evidence>
<comment type="subcellular location">
    <subcellularLocation>
        <location evidence="1 8">Cell outer membrane</location>
        <topology evidence="1 8">Multi-pass membrane protein</topology>
    </subcellularLocation>
</comment>
<dbReference type="InterPro" id="IPR012910">
    <property type="entry name" value="Plug_dom"/>
</dbReference>
<dbReference type="Proteomes" id="UP000598271">
    <property type="component" value="Unassembled WGS sequence"/>
</dbReference>
<dbReference type="Gene3D" id="2.170.130.10">
    <property type="entry name" value="TonB-dependent receptor, plug domain"/>
    <property type="match status" value="1"/>
</dbReference>
<evidence type="ECO:0000256" key="8">
    <source>
        <dbReference type="PROSITE-ProRule" id="PRU01360"/>
    </source>
</evidence>
<keyword evidence="5 9" id="KW-0798">TonB box</keyword>
<evidence type="ECO:0000256" key="7">
    <source>
        <dbReference type="ARBA" id="ARBA00023237"/>
    </source>
</evidence>
<dbReference type="Gene3D" id="3.55.50.30">
    <property type="match status" value="1"/>
</dbReference>
<name>A0A8J3D4L2_9BACT</name>